<dbReference type="OrthoDB" id="9803188at2"/>
<dbReference type="CDD" id="cd01189">
    <property type="entry name" value="INT_ICEBs1_C_like"/>
    <property type="match status" value="1"/>
</dbReference>
<dbReference type="PANTHER" id="PTHR30349">
    <property type="entry name" value="PHAGE INTEGRASE-RELATED"/>
    <property type="match status" value="1"/>
</dbReference>
<keyword evidence="3" id="KW-0233">DNA recombination</keyword>
<dbReference type="EMBL" id="FUWW01000019">
    <property type="protein sequence ID" value="SJZ75303.1"/>
    <property type="molecule type" value="Genomic_DNA"/>
</dbReference>
<evidence type="ECO:0000256" key="1">
    <source>
        <dbReference type="ARBA" id="ARBA00008857"/>
    </source>
</evidence>
<dbReference type="AlphaFoldDB" id="A0A1T4N800"/>
<dbReference type="InterPro" id="IPR013762">
    <property type="entry name" value="Integrase-like_cat_sf"/>
</dbReference>
<dbReference type="STRING" id="290054.SAMN02745114_01510"/>
<evidence type="ECO:0000313" key="5">
    <source>
        <dbReference type="EMBL" id="SJZ75303.1"/>
    </source>
</evidence>
<sequence>MTYDKKRHQFTYRITYLDHIDNKKKRKTFYGQSEKICKNKADEFLKIKARNLSKEKEEITVADILEDFYTLKHNLNRITDSTYLRKKYTLDIYRKSNIAKIPIVKMNVNDIKMFLSSQKNKSNSDIDKIYSSLNAAFELAISENIIDKNPLNDKTVLKPKSNKPDKKVRGFTQEEQQKFLETLKDYKPIANKNYYKPQFLISLMTGMRMGEINALTLNDIDLDKKEIHIYKTITKDTNGKAKLGTATKTIAGQRIIPIPESLIPILKNVIDNYVPNENNLLFVNKSNGGVISTGQVNCAFKRLCEKANLEVDGQHMLRHSYATRCIEAGISAPVLKTYLGHTDISTTINTYVDIFNKFQKEELKKYEEYMKDNFDMSSI</sequence>
<dbReference type="GO" id="GO:0003677">
    <property type="term" value="F:DNA binding"/>
    <property type="evidence" value="ECO:0007669"/>
    <property type="project" value="UniProtKB-KW"/>
</dbReference>
<dbReference type="Proteomes" id="UP000190657">
    <property type="component" value="Unassembled WGS sequence"/>
</dbReference>
<organism evidence="5 6">
    <name type="scientific">Eubacterium coprostanoligenes</name>
    <dbReference type="NCBI Taxonomy" id="290054"/>
    <lineage>
        <taxon>Bacteria</taxon>
        <taxon>Bacillati</taxon>
        <taxon>Bacillota</taxon>
        <taxon>Clostridia</taxon>
        <taxon>Eubacteriales</taxon>
        <taxon>Eubacteriaceae</taxon>
        <taxon>Eubacterium</taxon>
    </lineage>
</organism>
<reference evidence="5 6" key="1">
    <citation type="submission" date="2017-02" db="EMBL/GenBank/DDBJ databases">
        <authorList>
            <person name="Peterson S.W."/>
        </authorList>
    </citation>
    <scope>NUCLEOTIDE SEQUENCE [LARGE SCALE GENOMIC DNA]</scope>
    <source>
        <strain evidence="5 6">ATCC 51222</strain>
    </source>
</reference>
<dbReference type="RefSeq" id="WP_078768961.1">
    <property type="nucleotide sequence ID" value="NZ_FUWW01000019.1"/>
</dbReference>
<dbReference type="GO" id="GO:0006310">
    <property type="term" value="P:DNA recombination"/>
    <property type="evidence" value="ECO:0007669"/>
    <property type="project" value="UniProtKB-KW"/>
</dbReference>
<dbReference type="InterPro" id="IPR011010">
    <property type="entry name" value="DNA_brk_join_enz"/>
</dbReference>
<feature type="domain" description="Tyr recombinase" evidence="4">
    <location>
        <begin position="166"/>
        <end position="364"/>
    </location>
</feature>
<evidence type="ECO:0000256" key="2">
    <source>
        <dbReference type="ARBA" id="ARBA00023125"/>
    </source>
</evidence>
<comment type="similarity">
    <text evidence="1">Belongs to the 'phage' integrase family.</text>
</comment>
<dbReference type="Gene3D" id="1.10.150.130">
    <property type="match status" value="1"/>
</dbReference>
<dbReference type="InterPro" id="IPR002104">
    <property type="entry name" value="Integrase_catalytic"/>
</dbReference>
<dbReference type="PROSITE" id="PS51898">
    <property type="entry name" value="TYR_RECOMBINASE"/>
    <property type="match status" value="1"/>
</dbReference>
<dbReference type="InterPro" id="IPR010998">
    <property type="entry name" value="Integrase_recombinase_N"/>
</dbReference>
<evidence type="ECO:0000256" key="3">
    <source>
        <dbReference type="ARBA" id="ARBA00023172"/>
    </source>
</evidence>
<dbReference type="SUPFAM" id="SSF56349">
    <property type="entry name" value="DNA breaking-rejoining enzymes"/>
    <property type="match status" value="1"/>
</dbReference>
<proteinExistence type="inferred from homology"/>
<evidence type="ECO:0000259" key="4">
    <source>
        <dbReference type="PROSITE" id="PS51898"/>
    </source>
</evidence>
<dbReference type="GO" id="GO:0015074">
    <property type="term" value="P:DNA integration"/>
    <property type="evidence" value="ECO:0007669"/>
    <property type="project" value="InterPro"/>
</dbReference>
<name>A0A1T4N800_9FIRM</name>
<protein>
    <submittedName>
        <fullName evidence="5">Site-specific recombinase XerD</fullName>
    </submittedName>
</protein>
<keyword evidence="2" id="KW-0238">DNA-binding</keyword>
<dbReference type="InterPro" id="IPR050090">
    <property type="entry name" value="Tyrosine_recombinase_XerCD"/>
</dbReference>
<gene>
    <name evidence="5" type="ORF">SAMN02745114_01510</name>
</gene>
<accession>A0A1T4N800</accession>
<dbReference type="Gene3D" id="1.10.443.10">
    <property type="entry name" value="Intergrase catalytic core"/>
    <property type="match status" value="1"/>
</dbReference>
<evidence type="ECO:0000313" key="6">
    <source>
        <dbReference type="Proteomes" id="UP000190657"/>
    </source>
</evidence>
<keyword evidence="6" id="KW-1185">Reference proteome</keyword>
<dbReference type="PANTHER" id="PTHR30349:SF64">
    <property type="entry name" value="PROPHAGE INTEGRASE INTD-RELATED"/>
    <property type="match status" value="1"/>
</dbReference>
<dbReference type="Pfam" id="PF00589">
    <property type="entry name" value="Phage_integrase"/>
    <property type="match status" value="1"/>
</dbReference>